<dbReference type="GO" id="GO:0005524">
    <property type="term" value="F:ATP binding"/>
    <property type="evidence" value="ECO:0007669"/>
    <property type="project" value="InterPro"/>
</dbReference>
<dbReference type="EMBL" id="CP017174">
    <property type="protein sequence ID" value="QDE71410.1"/>
    <property type="molecule type" value="Genomic_DNA"/>
</dbReference>
<dbReference type="InterPro" id="IPR053235">
    <property type="entry name" value="Ser_Thr_kinase"/>
</dbReference>
<dbReference type="InterPro" id="IPR008266">
    <property type="entry name" value="Tyr_kinase_AS"/>
</dbReference>
<feature type="compositionally biased region" description="Low complexity" evidence="1">
    <location>
        <begin position="700"/>
        <end position="711"/>
    </location>
</feature>
<dbReference type="InterPro" id="IPR000719">
    <property type="entry name" value="Prot_kinase_dom"/>
</dbReference>
<feature type="region of interest" description="Disordered" evidence="1">
    <location>
        <begin position="458"/>
        <end position="533"/>
    </location>
</feature>
<reference evidence="4 5" key="1">
    <citation type="journal article" date="2019" name="Science">
        <title>Social genes are selection hotspots in kin groups of a soil microbe.</title>
        <authorList>
            <person name="Wielgoss S."/>
            <person name="Wolfensberger R."/>
            <person name="Sun L."/>
            <person name="Fiegna F."/>
            <person name="Velicer G.J."/>
        </authorList>
    </citation>
    <scope>NUCLEOTIDE SEQUENCE [LARGE SCALE GENOMIC DNA]</scope>
    <source>
        <strain evidence="4 5">MC3.5.9c15</strain>
    </source>
</reference>
<feature type="compositionally biased region" description="Low complexity" evidence="1">
    <location>
        <begin position="1125"/>
        <end position="1140"/>
    </location>
</feature>
<feature type="domain" description="Protein kinase" evidence="3">
    <location>
        <begin position="1"/>
        <end position="265"/>
    </location>
</feature>
<accession>A0AAE6KVR1</accession>
<organism evidence="4 5">
    <name type="scientific">Myxococcus xanthus</name>
    <dbReference type="NCBI Taxonomy" id="34"/>
    <lineage>
        <taxon>Bacteria</taxon>
        <taxon>Pseudomonadati</taxon>
        <taxon>Myxococcota</taxon>
        <taxon>Myxococcia</taxon>
        <taxon>Myxococcales</taxon>
        <taxon>Cystobacterineae</taxon>
        <taxon>Myxococcaceae</taxon>
        <taxon>Myxococcus</taxon>
    </lineage>
</organism>
<dbReference type="Gene3D" id="1.10.510.10">
    <property type="entry name" value="Transferase(Phosphotransferase) domain 1"/>
    <property type="match status" value="1"/>
</dbReference>
<keyword evidence="4" id="KW-0723">Serine/threonine-protein kinase</keyword>
<dbReference type="PANTHER" id="PTHR24361:SF613">
    <property type="entry name" value="NUCLEAR RECEPTOR-BINDING PROTEIN-RELATED"/>
    <property type="match status" value="1"/>
</dbReference>
<feature type="compositionally biased region" description="Low complexity" evidence="1">
    <location>
        <begin position="964"/>
        <end position="973"/>
    </location>
</feature>
<dbReference type="PANTHER" id="PTHR24361">
    <property type="entry name" value="MITOGEN-ACTIVATED KINASE KINASE KINASE"/>
    <property type="match status" value="1"/>
</dbReference>
<dbReference type="CDD" id="cd14014">
    <property type="entry name" value="STKc_PknB_like"/>
    <property type="match status" value="1"/>
</dbReference>
<dbReference type="PROSITE" id="PS50011">
    <property type="entry name" value="PROTEIN_KINASE_DOM"/>
    <property type="match status" value="1"/>
</dbReference>
<feature type="compositionally biased region" description="Basic and acidic residues" evidence="1">
    <location>
        <begin position="1024"/>
        <end position="1047"/>
    </location>
</feature>
<dbReference type="Pfam" id="PF00069">
    <property type="entry name" value="Pkinase"/>
    <property type="match status" value="1"/>
</dbReference>
<feature type="compositionally biased region" description="Low complexity" evidence="1">
    <location>
        <begin position="757"/>
        <end position="777"/>
    </location>
</feature>
<dbReference type="GO" id="GO:0005737">
    <property type="term" value="C:cytoplasm"/>
    <property type="evidence" value="ECO:0007669"/>
    <property type="project" value="TreeGrafter"/>
</dbReference>
<feature type="compositionally biased region" description="Low complexity" evidence="1">
    <location>
        <begin position="807"/>
        <end position="828"/>
    </location>
</feature>
<evidence type="ECO:0000256" key="1">
    <source>
        <dbReference type="SAM" id="MobiDB-lite"/>
    </source>
</evidence>
<dbReference type="AlphaFoldDB" id="A0AAE6KVR1"/>
<dbReference type="InterPro" id="IPR011009">
    <property type="entry name" value="Kinase-like_dom_sf"/>
</dbReference>
<keyword evidence="2" id="KW-1133">Transmembrane helix</keyword>
<dbReference type="GO" id="GO:0004674">
    <property type="term" value="F:protein serine/threonine kinase activity"/>
    <property type="evidence" value="ECO:0007669"/>
    <property type="project" value="UniProtKB-KW"/>
</dbReference>
<evidence type="ECO:0000256" key="2">
    <source>
        <dbReference type="SAM" id="Phobius"/>
    </source>
</evidence>
<dbReference type="GO" id="GO:0006974">
    <property type="term" value="P:DNA damage response"/>
    <property type="evidence" value="ECO:0007669"/>
    <property type="project" value="TreeGrafter"/>
</dbReference>
<feature type="transmembrane region" description="Helical" evidence="2">
    <location>
        <begin position="1054"/>
        <end position="1074"/>
    </location>
</feature>
<proteinExistence type="predicted"/>
<keyword evidence="4" id="KW-0418">Kinase</keyword>
<keyword evidence="4" id="KW-0808">Transferase</keyword>
<protein>
    <submittedName>
        <fullName evidence="4">Serine/threonine protein kinase</fullName>
    </submittedName>
</protein>
<keyword evidence="2" id="KW-0472">Membrane</keyword>
<dbReference type="PROSITE" id="PS00109">
    <property type="entry name" value="PROTEIN_KINASE_TYR"/>
    <property type="match status" value="1"/>
</dbReference>
<dbReference type="SUPFAM" id="SSF56112">
    <property type="entry name" value="Protein kinase-like (PK-like)"/>
    <property type="match status" value="1"/>
</dbReference>
<dbReference type="Gene3D" id="3.30.200.20">
    <property type="entry name" value="Phosphorylase Kinase, domain 1"/>
    <property type="match status" value="1"/>
</dbReference>
<feature type="compositionally biased region" description="Acidic residues" evidence="1">
    <location>
        <begin position="994"/>
        <end position="1003"/>
    </location>
</feature>
<evidence type="ECO:0000313" key="4">
    <source>
        <dbReference type="EMBL" id="QDE71410.1"/>
    </source>
</evidence>
<feature type="compositionally biased region" description="Acidic residues" evidence="1">
    <location>
        <begin position="577"/>
        <end position="590"/>
    </location>
</feature>
<sequence length="1276" mass="134227">MGEIYLARLEGAQGFEKLCVIKKILPQLAADTDFVERFVGEARTLVRLSHGSIAQVLDMGLHEDEAYMALEHVDGKDLRKVAARVRDRQMPLPVTFILYTMGRVLDALAYAHRKKDDDGEDLKLVHRDISPQNILISYEGEVKVIDFGLAKSRLSAAKTNPSIILGKFLYMSPEQARHQPVDRRSDLYAVGLCLYELICGKNPFDGIHPGELMSLVANPRIAPLDQVEPLTPPAVTALVAKALAVEPSQRFQTAEEFRGRLQACLMEIDSSAGPESVSRFMRELFSADFQSERRLLASLKDVPRLSTEEVRALASMPDDPLAPKMTHAMLPAKTIRLDGPVEPLSFFPTPRSREGGGPVTDGETRPGVPMDESTRPAFPIEALEEEARARGVRQDTAPSVEVGPEAFVRGGGVSPSSAPIPRAPAMTREVQMTSMPPEAVPPGVAAARALLPSHMRPTELAMPSLGGPSSPEDASVQVESTDAKAESLRGRASEASPSVIALVGAPTPAVPPRGSQGTVNSRPPPPGAEPHASAAVLPRTGVVVMPAVNVPAPAPLPRTSALESMPAVEVSEGAAGYEDDEPSLSDDEDSASAREGAFGSAAPVEELSSREDEAAFSEPHPSGPMPRTASVVMAAVQPPPPGSTPARATSAVGSPDEAAASRSLSSAGMPAVGAQAGTSSRAISSVEVAALDAQDEDASDSASSVDMSSEDGTPPRTMSSAGMPAVGAEHVAPPRSMSSAGMPAVGSQTGTPARPLSSASVPASTSSGSAPARTASAVMAAVSPAQAGMTPSRGMSSLGAPQPPRGATPSRAIPAAPASGATASRSAPVVDEPAVDTTPAHGGRALSPEDEAEAGLSSTDAQSHEGASSELPVLSTEDVGHEESAASIADVDTHPRIHRPSRTERHDDTQPRVAHHADTDPRVTRHDDTHPRVVLDAGLFNDVNGSEDEERSGVSRPRSRRARPSSPGMAPASTARRTGSVSAVRPTAPAPVVTEEEEDESDDDVRVSLTPNEETRRTTMPVRPETRSAERIAKEDTRRTTMPERPERRRKGPLVLVLVLLFVSLAVVGAFFLGPPELRAQVLRQFMPKEPEGPPPAQPLRPSAPDEAQAGKAANENGPPPEGNAAQAPGASTPAGATPGIPTPNAAPPAGATPGTPAPPTGATEGRDALDDSFLAPLDTQQKDTEAPTKRAAPVRKIRSARARQLTVLEREWRETNALFNQLNAEHSCVVLGLWCTRYAEVKSEVDAAGSSDNPEALRKVRAMKRYLLQKQKELY</sequence>
<name>A0AAE6KVR1_MYXXA</name>
<evidence type="ECO:0000259" key="3">
    <source>
        <dbReference type="PROSITE" id="PS50011"/>
    </source>
</evidence>
<feature type="region of interest" description="Disordered" evidence="1">
    <location>
        <begin position="1088"/>
        <end position="1169"/>
    </location>
</feature>
<gene>
    <name evidence="4" type="ORF">BHS09_32960</name>
</gene>
<dbReference type="Proteomes" id="UP000320179">
    <property type="component" value="Chromosome"/>
</dbReference>
<feature type="compositionally biased region" description="Basic and acidic residues" evidence="1">
    <location>
        <begin position="891"/>
        <end position="933"/>
    </location>
</feature>
<keyword evidence="2" id="KW-0812">Transmembrane</keyword>
<feature type="region of interest" description="Disordered" evidence="1">
    <location>
        <begin position="346"/>
        <end position="420"/>
    </location>
</feature>
<feature type="region of interest" description="Disordered" evidence="1">
    <location>
        <begin position="567"/>
        <end position="1047"/>
    </location>
</feature>
<evidence type="ECO:0000313" key="5">
    <source>
        <dbReference type="Proteomes" id="UP000320179"/>
    </source>
</evidence>
<feature type="compositionally biased region" description="Basic and acidic residues" evidence="1">
    <location>
        <begin position="481"/>
        <end position="492"/>
    </location>
</feature>